<reference evidence="3" key="2">
    <citation type="submission" date="2021-08" db="EMBL/GenBank/DDBJ databases">
        <authorList>
            <person name="Eriksson T."/>
        </authorList>
    </citation>
    <scope>NUCLEOTIDE SEQUENCE</scope>
    <source>
        <strain evidence="3">Stoneville</strain>
        <tissue evidence="3">Whole head</tissue>
    </source>
</reference>
<dbReference type="AlphaFoldDB" id="A0A8J6HLI3"/>
<feature type="compositionally biased region" description="Basic residues" evidence="1">
    <location>
        <begin position="28"/>
        <end position="39"/>
    </location>
</feature>
<evidence type="ECO:0000256" key="1">
    <source>
        <dbReference type="SAM" id="MobiDB-lite"/>
    </source>
</evidence>
<reference evidence="3" key="1">
    <citation type="journal article" date="2020" name="J Insects Food Feed">
        <title>The yellow mealworm (Tenebrio molitor) genome: a resource for the emerging insects as food and feed industry.</title>
        <authorList>
            <person name="Eriksson T."/>
            <person name="Andere A."/>
            <person name="Kelstrup H."/>
            <person name="Emery V."/>
            <person name="Picard C."/>
        </authorList>
    </citation>
    <scope>NUCLEOTIDE SEQUENCE</scope>
    <source>
        <strain evidence="3">Stoneville</strain>
        <tissue evidence="3">Whole head</tissue>
    </source>
</reference>
<keyword evidence="2" id="KW-0472">Membrane</keyword>
<comment type="caution">
    <text evidence="3">The sequence shown here is derived from an EMBL/GenBank/DDBJ whole genome shotgun (WGS) entry which is preliminary data.</text>
</comment>
<feature type="transmembrane region" description="Helical" evidence="2">
    <location>
        <begin position="195"/>
        <end position="213"/>
    </location>
</feature>
<evidence type="ECO:0008006" key="5">
    <source>
        <dbReference type="Google" id="ProtNLM"/>
    </source>
</evidence>
<keyword evidence="2" id="KW-1133">Transmembrane helix</keyword>
<evidence type="ECO:0000313" key="4">
    <source>
        <dbReference type="Proteomes" id="UP000719412"/>
    </source>
</evidence>
<keyword evidence="4" id="KW-1185">Reference proteome</keyword>
<keyword evidence="2" id="KW-0812">Transmembrane</keyword>
<dbReference type="EMBL" id="JABDTM020021465">
    <property type="protein sequence ID" value="KAH0816478.1"/>
    <property type="molecule type" value="Genomic_DNA"/>
</dbReference>
<dbReference type="PANTHER" id="PTHR23302:SF40">
    <property type="entry name" value="TRANSMEMBRANE CHANNEL-LIKE PROTEIN"/>
    <property type="match status" value="1"/>
</dbReference>
<proteinExistence type="predicted"/>
<dbReference type="InterPro" id="IPR038900">
    <property type="entry name" value="TMC"/>
</dbReference>
<name>A0A8J6HLI3_TENMO</name>
<evidence type="ECO:0000256" key="2">
    <source>
        <dbReference type="SAM" id="Phobius"/>
    </source>
</evidence>
<sequence length="398" mass="46097">MRRHDADIENSDEEDYSASVNAVIIRRASTKKGRRRSTRRASSPFSPDILLGSDGGRRRSSVFTTSSGDTAITIDDNAADVITQDEIFENIKIHKEVLRDVKMQPWNMRKKLKLVIQAKTYIKKHEGALQERLAQSRSTRDMLARWNIYLIKKWQHYRRELANLSNWLVPWELKIKEIESHFGSVVASYFTFLRWLFWVNVVLGVVLISFVAVPEQHHMSLTSHVLLIISTVLEIDRFESFRCSSRKKSYQIALTLPIEASSCPIHGCFDSLISCVETIYSDDRITAFPCEMWFRISLLICCAGKISGVLYPIRNNYKEVVRFTPPEDEVTFHLYHSSDLSRDDQLYIDDFESIRDSRFNPDLSTKIIIHGWTHGKDVPWVVEMREVVKPIICYSQSA</sequence>
<evidence type="ECO:0000313" key="3">
    <source>
        <dbReference type="EMBL" id="KAH0816478.1"/>
    </source>
</evidence>
<dbReference type="GO" id="GO:0008381">
    <property type="term" value="F:mechanosensitive monoatomic ion channel activity"/>
    <property type="evidence" value="ECO:0007669"/>
    <property type="project" value="TreeGrafter"/>
</dbReference>
<dbReference type="Gene3D" id="3.40.50.1820">
    <property type="entry name" value="alpha/beta hydrolase"/>
    <property type="match status" value="1"/>
</dbReference>
<dbReference type="SUPFAM" id="SSF53474">
    <property type="entry name" value="alpha/beta-Hydrolases"/>
    <property type="match status" value="1"/>
</dbReference>
<dbReference type="InterPro" id="IPR029058">
    <property type="entry name" value="AB_hydrolase_fold"/>
</dbReference>
<organism evidence="3 4">
    <name type="scientific">Tenebrio molitor</name>
    <name type="common">Yellow mealworm beetle</name>
    <dbReference type="NCBI Taxonomy" id="7067"/>
    <lineage>
        <taxon>Eukaryota</taxon>
        <taxon>Metazoa</taxon>
        <taxon>Ecdysozoa</taxon>
        <taxon>Arthropoda</taxon>
        <taxon>Hexapoda</taxon>
        <taxon>Insecta</taxon>
        <taxon>Pterygota</taxon>
        <taxon>Neoptera</taxon>
        <taxon>Endopterygota</taxon>
        <taxon>Coleoptera</taxon>
        <taxon>Polyphaga</taxon>
        <taxon>Cucujiformia</taxon>
        <taxon>Tenebrionidae</taxon>
        <taxon>Tenebrio</taxon>
    </lineage>
</organism>
<accession>A0A8J6HLI3</accession>
<protein>
    <recommendedName>
        <fullName evidence="5">Transmembrane protein</fullName>
    </recommendedName>
</protein>
<dbReference type="PANTHER" id="PTHR23302">
    <property type="entry name" value="TRANSMEMBRANE CHANNEL-RELATED"/>
    <property type="match status" value="1"/>
</dbReference>
<gene>
    <name evidence="3" type="ORF">GEV33_006313</name>
</gene>
<dbReference type="GO" id="GO:0005886">
    <property type="term" value="C:plasma membrane"/>
    <property type="evidence" value="ECO:0007669"/>
    <property type="project" value="InterPro"/>
</dbReference>
<dbReference type="Proteomes" id="UP000719412">
    <property type="component" value="Unassembled WGS sequence"/>
</dbReference>
<feature type="region of interest" description="Disordered" evidence="1">
    <location>
        <begin position="28"/>
        <end position="62"/>
    </location>
</feature>